<dbReference type="PANTHER" id="PTHR12526">
    <property type="entry name" value="GLYCOSYLTRANSFERASE"/>
    <property type="match status" value="1"/>
</dbReference>
<name>A0ABS2ND29_9BACI</name>
<evidence type="ECO:0000313" key="5">
    <source>
        <dbReference type="EMBL" id="MBM7585764.1"/>
    </source>
</evidence>
<dbReference type="Pfam" id="PF13439">
    <property type="entry name" value="Glyco_transf_4"/>
    <property type="match status" value="1"/>
</dbReference>
<feature type="domain" description="Glycosyl transferase family 1" evidence="3">
    <location>
        <begin position="228"/>
        <end position="383"/>
    </location>
</feature>
<feature type="domain" description="Glycosyltransferase subfamily 4-like N-terminal" evidence="4">
    <location>
        <begin position="23"/>
        <end position="211"/>
    </location>
</feature>
<evidence type="ECO:0000256" key="2">
    <source>
        <dbReference type="ARBA" id="ARBA00022679"/>
    </source>
</evidence>
<dbReference type="EMBL" id="JAFBDZ010000002">
    <property type="protein sequence ID" value="MBM7585764.1"/>
    <property type="molecule type" value="Genomic_DNA"/>
</dbReference>
<dbReference type="RefSeq" id="WP_205172376.1">
    <property type="nucleotide sequence ID" value="NZ_JAFBDZ010000002.1"/>
</dbReference>
<keyword evidence="1" id="KW-0328">Glycosyltransferase</keyword>
<dbReference type="SUPFAM" id="SSF53756">
    <property type="entry name" value="UDP-Glycosyltransferase/glycogen phosphorylase"/>
    <property type="match status" value="1"/>
</dbReference>
<reference evidence="5 6" key="1">
    <citation type="submission" date="2021-01" db="EMBL/GenBank/DDBJ databases">
        <title>Genomic Encyclopedia of Type Strains, Phase IV (KMG-IV): sequencing the most valuable type-strain genomes for metagenomic binning, comparative biology and taxonomic classification.</title>
        <authorList>
            <person name="Goeker M."/>
        </authorList>
    </citation>
    <scope>NUCLEOTIDE SEQUENCE [LARGE SCALE GENOMIC DNA]</scope>
    <source>
        <strain evidence="5 6">DSM 24834</strain>
    </source>
</reference>
<keyword evidence="2" id="KW-0808">Transferase</keyword>
<protein>
    <submittedName>
        <fullName evidence="5">Glycosyltransferase involved in cell wall biosynthesis</fullName>
    </submittedName>
</protein>
<dbReference type="InterPro" id="IPR028098">
    <property type="entry name" value="Glyco_trans_4-like_N"/>
</dbReference>
<keyword evidence="6" id="KW-1185">Reference proteome</keyword>
<proteinExistence type="predicted"/>
<sequence length="421" mass="48840">MNHVTMLLFKDIYYDARVKREAISLADEGYRVRIICLKEYDEIPDDIIHSKIEIIKVAITSKKAKYKFGKQSNSNNDKNKLIGTLKKYLIKLIRIPLIKLIKDVISYQEFYSKSKKTIIESDLPVDVIHCHDLNTLKTGVKLSGDFNAKLVYDSHELFNEMAGRNRLDRWYGYQLEKKMIRRINHLIVVNPFVKEEFVKMYGDIPITIIQNTPISNIGIHSEIEKNYFRKQYKLDQSDIILLYQGGLNPERGIEESILSLKSLPKQYKLILMGEGRLVEQLKELVNDVKLNNRVFFHEQVPSSKVLEFTKQADIGLVMYLNTSRNNYFSTPNKIFEYMIAGIPTVASNHPGKSYVVEVEKTGLCTEETPEAISAAVLKVFENYDFFKNNCLDKSKYYTWEVEKNKLVVLYRSLLATEKANS</sequence>
<comment type="caution">
    <text evidence="5">The sequence shown here is derived from an EMBL/GenBank/DDBJ whole genome shotgun (WGS) entry which is preliminary data.</text>
</comment>
<accession>A0ABS2ND29</accession>
<evidence type="ECO:0000259" key="4">
    <source>
        <dbReference type="Pfam" id="PF13439"/>
    </source>
</evidence>
<evidence type="ECO:0000313" key="6">
    <source>
        <dbReference type="Proteomes" id="UP001646157"/>
    </source>
</evidence>
<organism evidence="5 6">
    <name type="scientific">Rossellomorea pakistanensis</name>
    <dbReference type="NCBI Taxonomy" id="992288"/>
    <lineage>
        <taxon>Bacteria</taxon>
        <taxon>Bacillati</taxon>
        <taxon>Bacillota</taxon>
        <taxon>Bacilli</taxon>
        <taxon>Bacillales</taxon>
        <taxon>Bacillaceae</taxon>
        <taxon>Rossellomorea</taxon>
    </lineage>
</organism>
<dbReference type="PANTHER" id="PTHR12526:SF629">
    <property type="entry name" value="TEICHURONIC ACID BIOSYNTHESIS GLYCOSYLTRANSFERASE TUAH-RELATED"/>
    <property type="match status" value="1"/>
</dbReference>
<gene>
    <name evidence="5" type="ORF">JOC86_002306</name>
</gene>
<dbReference type="Pfam" id="PF00534">
    <property type="entry name" value="Glycos_transf_1"/>
    <property type="match status" value="1"/>
</dbReference>
<dbReference type="Gene3D" id="3.40.50.2000">
    <property type="entry name" value="Glycogen Phosphorylase B"/>
    <property type="match status" value="2"/>
</dbReference>
<evidence type="ECO:0000259" key="3">
    <source>
        <dbReference type="Pfam" id="PF00534"/>
    </source>
</evidence>
<dbReference type="Proteomes" id="UP001646157">
    <property type="component" value="Unassembled WGS sequence"/>
</dbReference>
<dbReference type="InterPro" id="IPR001296">
    <property type="entry name" value="Glyco_trans_1"/>
</dbReference>
<evidence type="ECO:0000256" key="1">
    <source>
        <dbReference type="ARBA" id="ARBA00022676"/>
    </source>
</evidence>